<reference evidence="2" key="1">
    <citation type="submission" date="2021-01" db="EMBL/GenBank/DDBJ databases">
        <authorList>
            <person name="Corre E."/>
            <person name="Pelletier E."/>
            <person name="Niang G."/>
            <person name="Scheremetjew M."/>
            <person name="Finn R."/>
            <person name="Kale V."/>
            <person name="Holt S."/>
            <person name="Cochrane G."/>
            <person name="Meng A."/>
            <person name="Brown T."/>
            <person name="Cohen L."/>
        </authorList>
    </citation>
    <scope>NUCLEOTIDE SEQUENCE</scope>
    <source>
        <strain evidence="2">CCMP147</strain>
    </source>
</reference>
<evidence type="ECO:0000256" key="1">
    <source>
        <dbReference type="SAM" id="Phobius"/>
    </source>
</evidence>
<organism evidence="2">
    <name type="scientific">Pseudictyota dubia</name>
    <dbReference type="NCBI Taxonomy" id="2749911"/>
    <lineage>
        <taxon>Eukaryota</taxon>
        <taxon>Sar</taxon>
        <taxon>Stramenopiles</taxon>
        <taxon>Ochrophyta</taxon>
        <taxon>Bacillariophyta</taxon>
        <taxon>Mediophyceae</taxon>
        <taxon>Biddulphiophycidae</taxon>
        <taxon>Eupodiscales</taxon>
        <taxon>Odontellaceae</taxon>
        <taxon>Pseudictyota</taxon>
    </lineage>
</organism>
<name>A0A7R9W718_9STRA</name>
<keyword evidence="1" id="KW-1133">Transmembrane helix</keyword>
<gene>
    <name evidence="2" type="ORF">TDUB1175_LOCUS14818</name>
</gene>
<proteinExistence type="predicted"/>
<dbReference type="EMBL" id="HBED01029604">
    <property type="protein sequence ID" value="CAD8316025.1"/>
    <property type="molecule type" value="Transcribed_RNA"/>
</dbReference>
<feature type="transmembrane region" description="Helical" evidence="1">
    <location>
        <begin position="173"/>
        <end position="195"/>
    </location>
</feature>
<sequence>MPTRATRKSTSNSPDSKSWAAKRIRGTMILRKDASHRCHKLRSSWVLVVSASLTLPITPTKGTLRTRHHEVYADRDGLPKNQLVPIVTDDENRVATQYKKSHFAAGEVARLGRHLEDEVPEGDDWWFNRFQNDDGDGYQIFDDDAWHQKEVETKTNFFDMFDNAPSQWTSQQWAFFAVIMAVSSLLFCCILRCGIRAICPCL</sequence>
<keyword evidence="1" id="KW-0812">Transmembrane</keyword>
<accession>A0A7R9W718</accession>
<evidence type="ECO:0000313" key="2">
    <source>
        <dbReference type="EMBL" id="CAD8316025.1"/>
    </source>
</evidence>
<dbReference type="AlphaFoldDB" id="A0A7R9W718"/>
<keyword evidence="1" id="KW-0472">Membrane</keyword>
<protein>
    <submittedName>
        <fullName evidence="2">Uncharacterized protein</fullName>
    </submittedName>
</protein>